<dbReference type="EMBL" id="CP045895">
    <property type="protein sequence ID" value="QQP49368.1"/>
    <property type="molecule type" value="Genomic_DNA"/>
</dbReference>
<dbReference type="PANTHER" id="PTHR11091">
    <property type="entry name" value="OXIDOREDUCTASE-RELATED"/>
    <property type="match status" value="1"/>
</dbReference>
<protein>
    <submittedName>
        <fullName evidence="2">AAEL000314-PA</fullName>
    </submittedName>
</protein>
<dbReference type="OrthoDB" id="7881616at2759"/>
<dbReference type="Proteomes" id="UP000595437">
    <property type="component" value="Chromosome 6"/>
</dbReference>
<comment type="similarity">
    <text evidence="1">Belongs to the LDH2/MDH2 oxidoreductase family.</text>
</comment>
<dbReference type="AlphaFoldDB" id="A0A7T8HFZ0"/>
<keyword evidence="3" id="KW-1185">Reference proteome</keyword>
<dbReference type="InterPro" id="IPR036111">
    <property type="entry name" value="Mal/L-sulfo/L-lacto_DH-like_sf"/>
</dbReference>
<evidence type="ECO:0000313" key="2">
    <source>
        <dbReference type="EMBL" id="QQP49368.1"/>
    </source>
</evidence>
<gene>
    <name evidence="2" type="ORF">FKW44_010016</name>
</gene>
<dbReference type="SUPFAM" id="SSF89733">
    <property type="entry name" value="L-sulfolactate dehydrogenase-like"/>
    <property type="match status" value="1"/>
</dbReference>
<evidence type="ECO:0000256" key="1">
    <source>
        <dbReference type="ARBA" id="ARBA00006056"/>
    </source>
</evidence>
<evidence type="ECO:0000313" key="3">
    <source>
        <dbReference type="Proteomes" id="UP000595437"/>
    </source>
</evidence>
<reference evidence="3" key="1">
    <citation type="submission" date="2021-01" db="EMBL/GenBank/DDBJ databases">
        <title>Caligus Genome Assembly.</title>
        <authorList>
            <person name="Gallardo-Escarate C."/>
        </authorList>
    </citation>
    <scope>NUCLEOTIDE SEQUENCE [LARGE SCALE GENOMIC DNA]</scope>
</reference>
<dbReference type="Pfam" id="PF02615">
    <property type="entry name" value="Ldh_2"/>
    <property type="match status" value="1"/>
</dbReference>
<dbReference type="InterPro" id="IPR003767">
    <property type="entry name" value="Malate/L-lactate_DH-like"/>
</dbReference>
<feature type="non-terminal residue" evidence="2">
    <location>
        <position position="74"/>
    </location>
</feature>
<accession>A0A7T8HFZ0</accession>
<dbReference type="Gene3D" id="1.10.1530.10">
    <property type="match status" value="1"/>
</dbReference>
<name>A0A7T8HFZ0_CALRO</name>
<dbReference type="InterPro" id="IPR043144">
    <property type="entry name" value="Mal/L-sulf/L-lact_DH-like_ah"/>
</dbReference>
<organism evidence="2 3">
    <name type="scientific">Caligus rogercresseyi</name>
    <name type="common">Sea louse</name>
    <dbReference type="NCBI Taxonomy" id="217165"/>
    <lineage>
        <taxon>Eukaryota</taxon>
        <taxon>Metazoa</taxon>
        <taxon>Ecdysozoa</taxon>
        <taxon>Arthropoda</taxon>
        <taxon>Crustacea</taxon>
        <taxon>Multicrustacea</taxon>
        <taxon>Hexanauplia</taxon>
        <taxon>Copepoda</taxon>
        <taxon>Siphonostomatoida</taxon>
        <taxon>Caligidae</taxon>
        <taxon>Caligus</taxon>
    </lineage>
</organism>
<dbReference type="GO" id="GO:0016491">
    <property type="term" value="F:oxidoreductase activity"/>
    <property type="evidence" value="ECO:0007669"/>
    <property type="project" value="InterPro"/>
</dbReference>
<proteinExistence type="inferred from homology"/>
<dbReference type="PANTHER" id="PTHR11091:SF0">
    <property type="entry name" value="MALATE DEHYDROGENASE"/>
    <property type="match status" value="1"/>
</dbReference>
<sequence>MLKSGASERPSRLLADVLVEADYRGHFSHGLNRLEMYVDDILLGLIHPHGKPRILKESSSTAWVDGENGLGVVV</sequence>